<proteinExistence type="predicted"/>
<dbReference type="Proteomes" id="UP000610558">
    <property type="component" value="Unassembled WGS sequence"/>
</dbReference>
<dbReference type="GO" id="GO:0009055">
    <property type="term" value="F:electron transfer activity"/>
    <property type="evidence" value="ECO:0007669"/>
    <property type="project" value="InterPro"/>
</dbReference>
<dbReference type="Gene3D" id="4.10.1080.10">
    <property type="entry name" value="TSP type-3 repeat"/>
    <property type="match status" value="4"/>
</dbReference>
<keyword evidence="4" id="KW-0106">Calcium</keyword>
<dbReference type="RefSeq" id="WP_190764147.1">
    <property type="nucleotide sequence ID" value="NZ_JACXLD010000003.1"/>
</dbReference>
<dbReference type="PROSITE" id="PS51007">
    <property type="entry name" value="CYTC"/>
    <property type="match status" value="1"/>
</dbReference>
<evidence type="ECO:0000256" key="6">
    <source>
        <dbReference type="PROSITE-ProRule" id="PRU00433"/>
    </source>
</evidence>
<evidence type="ECO:0000256" key="3">
    <source>
        <dbReference type="ARBA" id="ARBA00022729"/>
    </source>
</evidence>
<accession>A0A927C3D2</accession>
<dbReference type="InterPro" id="IPR017897">
    <property type="entry name" value="Thrombospondin_3_rpt"/>
</dbReference>
<evidence type="ECO:0000256" key="4">
    <source>
        <dbReference type="ARBA" id="ARBA00022837"/>
    </source>
</evidence>
<evidence type="ECO:0000313" key="11">
    <source>
        <dbReference type="Proteomes" id="UP000610558"/>
    </source>
</evidence>
<dbReference type="InterPro" id="IPR036909">
    <property type="entry name" value="Cyt_c-like_dom_sf"/>
</dbReference>
<comment type="caution">
    <text evidence="10">The sequence shown here is derived from an EMBL/GenBank/DDBJ whole genome shotgun (WGS) entry which is preliminary data.</text>
</comment>
<feature type="compositionally biased region" description="Acidic residues" evidence="7">
    <location>
        <begin position="619"/>
        <end position="636"/>
    </location>
</feature>
<feature type="compositionally biased region" description="Polar residues" evidence="7">
    <location>
        <begin position="638"/>
        <end position="653"/>
    </location>
</feature>
<dbReference type="GO" id="GO:0020037">
    <property type="term" value="F:heme binding"/>
    <property type="evidence" value="ECO:0007669"/>
    <property type="project" value="InterPro"/>
</dbReference>
<dbReference type="PROSITE" id="PS51234">
    <property type="entry name" value="TSP3"/>
    <property type="match status" value="1"/>
</dbReference>
<feature type="domain" description="Cytochrome c" evidence="9">
    <location>
        <begin position="1472"/>
        <end position="1808"/>
    </location>
</feature>
<feature type="compositionally biased region" description="Acidic residues" evidence="7">
    <location>
        <begin position="656"/>
        <end position="679"/>
    </location>
</feature>
<dbReference type="Gene3D" id="1.10.760.10">
    <property type="entry name" value="Cytochrome c-like domain"/>
    <property type="match status" value="1"/>
</dbReference>
<dbReference type="Pfam" id="PF21419">
    <property type="entry name" value="RoxA-like_Cyt-c"/>
    <property type="match status" value="1"/>
</dbReference>
<feature type="region of interest" description="Disordered" evidence="7">
    <location>
        <begin position="538"/>
        <end position="582"/>
    </location>
</feature>
<dbReference type="InterPro" id="IPR028974">
    <property type="entry name" value="TSP_type-3_rpt"/>
</dbReference>
<evidence type="ECO:0000256" key="1">
    <source>
        <dbReference type="ARBA" id="ARBA00022617"/>
    </source>
</evidence>
<evidence type="ECO:0000256" key="7">
    <source>
        <dbReference type="SAM" id="MobiDB-lite"/>
    </source>
</evidence>
<dbReference type="InterPro" id="IPR003367">
    <property type="entry name" value="Thrombospondin_3-like_rpt"/>
</dbReference>
<dbReference type="GO" id="GO:0005509">
    <property type="term" value="F:calcium ion binding"/>
    <property type="evidence" value="ECO:0007669"/>
    <property type="project" value="InterPro"/>
</dbReference>
<feature type="compositionally biased region" description="Acidic residues" evidence="7">
    <location>
        <begin position="349"/>
        <end position="361"/>
    </location>
</feature>
<keyword evidence="3 8" id="KW-0732">Signal</keyword>
<evidence type="ECO:0000256" key="5">
    <source>
        <dbReference type="ARBA" id="ARBA00023004"/>
    </source>
</evidence>
<reference evidence="10" key="1">
    <citation type="submission" date="2020-09" db="EMBL/GenBank/DDBJ databases">
        <authorList>
            <person name="Yoon J.-W."/>
        </authorList>
    </citation>
    <scope>NUCLEOTIDE SEQUENCE</scope>
    <source>
        <strain evidence="10">KMU-158</strain>
    </source>
</reference>
<feature type="region of interest" description="Disordered" evidence="7">
    <location>
        <begin position="609"/>
        <end position="731"/>
    </location>
</feature>
<evidence type="ECO:0000259" key="9">
    <source>
        <dbReference type="PROSITE" id="PS51007"/>
    </source>
</evidence>
<feature type="compositionally biased region" description="Acidic residues" evidence="7">
    <location>
        <begin position="212"/>
        <end position="224"/>
    </location>
</feature>
<dbReference type="SUPFAM" id="SSF103647">
    <property type="entry name" value="TSP type-3 repeat"/>
    <property type="match status" value="5"/>
</dbReference>
<dbReference type="PANTHER" id="PTHR10199">
    <property type="entry name" value="THROMBOSPONDIN"/>
    <property type="match status" value="1"/>
</dbReference>
<keyword evidence="1 6" id="KW-0349">Heme</keyword>
<evidence type="ECO:0000313" key="10">
    <source>
        <dbReference type="EMBL" id="MBD2858881.1"/>
    </source>
</evidence>
<dbReference type="InterPro" id="IPR009056">
    <property type="entry name" value="Cyt_c-like_dom"/>
</dbReference>
<feature type="compositionally biased region" description="Polar residues" evidence="7">
    <location>
        <begin position="560"/>
        <end position="576"/>
    </location>
</feature>
<dbReference type="SUPFAM" id="SSF46626">
    <property type="entry name" value="Cytochrome c"/>
    <property type="match status" value="1"/>
</dbReference>
<evidence type="ECO:0000256" key="8">
    <source>
        <dbReference type="SAM" id="SignalP"/>
    </source>
</evidence>
<feature type="compositionally biased region" description="Acidic residues" evidence="7">
    <location>
        <begin position="548"/>
        <end position="557"/>
    </location>
</feature>
<dbReference type="PROSITE" id="PS51257">
    <property type="entry name" value="PROKAR_LIPOPROTEIN"/>
    <property type="match status" value="1"/>
</dbReference>
<keyword evidence="11" id="KW-1185">Reference proteome</keyword>
<gene>
    <name evidence="10" type="ORF">IB286_07630</name>
</gene>
<feature type="compositionally biased region" description="Polar residues" evidence="7">
    <location>
        <begin position="258"/>
        <end position="270"/>
    </location>
</feature>
<dbReference type="GO" id="GO:0007155">
    <property type="term" value="P:cell adhesion"/>
    <property type="evidence" value="ECO:0007669"/>
    <property type="project" value="InterPro"/>
</dbReference>
<dbReference type="EMBL" id="JACXLD010000003">
    <property type="protein sequence ID" value="MBD2858881.1"/>
    <property type="molecule type" value="Genomic_DNA"/>
</dbReference>
<feature type="region of interest" description="Disordered" evidence="7">
    <location>
        <begin position="241"/>
        <end position="401"/>
    </location>
</feature>
<sequence length="1808" mass="193158">MKRILLNVPMVFLSCVLVACGGGGGGDKPSPTDNTLKTGLLLDNHLIGVPYRRANSSEVLYTNAQGEFEYLEGETIRFFFAGKEIGRAQGQPFVTLKTLAANTTGLTNSQKDAFEINLARLLLSLDADQNPDNGITLTPALIAEAESKAGELNFTASELAGSNFETLPISEFVIDKREEQGGSRVLVSAETAAAHIDAVQKDISDEHYDNDGGVDSDADGVNDAVDECPDQKGVAQFNGCSDQAAQEADDDADGIPNNADNCPAVSNSDQNDLDGDKRGDACDSDADGDGLSKTQESEIGTSDLESDSDEDGVDDSADAFPLDASRSKDSDGDGIDDDNDLCPLKDTGEPEEEQADSDGDGIGDACDTLDPSDLDGDGKANSVDNCPNNANSDQADSNGNGLGDACDDSDIATYFESDVDSNLAVCRACHQPSGQADVPEGRGFMLDSDGIHDLKNTHFAWFGLGRGVSNNDILTQAANTYGDHTGGKLWATDSAPYIAMQKVLVCWEDMNHCELADSDDDGVTNNLDHCRNTTDTTGLDANGCSDDDRAEPDDDGDGVANSQDDCSATPSGSTVDHNGCALSQRDADGDGIYDDVDQCPNTVDQAGLNAQGCSTDDLAAPDDDGDGVANSDDDCESTPANETADSNGCSLSQLDSDADGVSDLDDTCDNTPADEDPDDVGCSASQRDGDNDGISDAQDFCPATTDQVGLDSQGCSDADRANPDDPDRDGVFNDLDICPGTTVIDIALIDAQGCSAEQRSAGENQLFNFYESGVHTALNDCRLCHVQNGVADKDEGKSLQFTSSSTDASYLKLYDDWVDMGKGVSDSSILSMASDPETSHTGGKQLPLGSVGQVNVTKLLICWDDRESCDVEGVVPDEKLPLLGSSRGGHIWFDTCFVEGTTEYLDGVGANTELPEDPRTMIKPGVNQGIWDETGDEKAAYFNAFWKNCHIDEDGDGTPEELQATSEGIITEKAHPKTCGQLKLSIERGKVVMGVTPLPAPGDPRMDCSDPDNVLHSPFCNTLGELIRPGSTFSAYEHDSAGAIAADAYNLLYKVWDPAAQTPPENFDRIAAERYGMGWDENYDNPYPLKGEDPNDPSTFVETMDKNGELTKRLTKGGSGQLPVGLIQLRDENGNYSGNIGINCQACHGITIGTEFVWGGGGAMLDLATFGADLEAVNAYYAQYMTGFDPETDRPVGVGFGLDRVGVSGRVRGTNNAQFSNVTSAVGAIYSENAEFKSLLLTEEDPSGVIDVLTSGSTATGDTPAWWNVGRRPVKFVDAMTSGDAVRVDMALFFPLFAFTPPAPSSCMPNSPDYNPMGCMLAGGAYFGELTGFDTSACENPAIASDSEAQAECFLSGWKQFSEQTGFAYYPSEPCEAYLYGGPFDFDDWMSCGFQQNPANMTETDWYNFLTGASTIGQGEGGDSEEPDSESTSSSQSSFEFAVRWVGENAQYADHWLMTLKSPEYPFDINFGLAEAGAILFHSKDLREALLNESAEAGTWQEQAVAAWDEMESKGYTGNGSCASCHGVYSPRYVNDPDYLDDKSMEGIASYVVPINAIGTDRVRFDTYMASTYDYLSAMNSGEIGGDSEGSYNSGVNKGNSEEYIFYAETAGLDESTDQNGNFNSGDCRAQNLDGQQTDHRGENRALGYAAPPLYGVWATGPYFHNGSVPSVEGVLNSEVRPPVWRRNSKTNDLGSNFVMGFDSGLDAFDETVMGWMYEEIDCLGSNALECSLLETALSTAEPVVKEFYDSILLSWNVTNPPVLTKQDIEARKIYNTGMHSQSNAGHTFTNVLTDTERKAIIEYLKTL</sequence>
<feature type="compositionally biased region" description="Acidic residues" evidence="7">
    <location>
        <begin position="304"/>
        <end position="317"/>
    </location>
</feature>
<feature type="compositionally biased region" description="Polar residues" evidence="7">
    <location>
        <begin position="382"/>
        <end position="399"/>
    </location>
</feature>
<feature type="signal peptide" evidence="8">
    <location>
        <begin position="1"/>
        <end position="19"/>
    </location>
</feature>
<organism evidence="10 11">
    <name type="scientific">Spongiibacter pelagi</name>
    <dbReference type="NCBI Taxonomy" id="2760804"/>
    <lineage>
        <taxon>Bacteria</taxon>
        <taxon>Pseudomonadati</taxon>
        <taxon>Pseudomonadota</taxon>
        <taxon>Gammaproteobacteria</taxon>
        <taxon>Cellvibrionales</taxon>
        <taxon>Spongiibacteraceae</taxon>
        <taxon>Spongiibacter</taxon>
    </lineage>
</organism>
<keyword evidence="2 6" id="KW-0479">Metal-binding</keyword>
<protein>
    <submittedName>
        <fullName evidence="10">Thrombospondin type 3 repeat-containing protein</fullName>
    </submittedName>
</protein>
<dbReference type="Pfam" id="PF02412">
    <property type="entry name" value="TSP_3"/>
    <property type="match status" value="3"/>
</dbReference>
<feature type="chain" id="PRO_5036719864" evidence="8">
    <location>
        <begin position="20"/>
        <end position="1808"/>
    </location>
</feature>
<evidence type="ECO:0000256" key="2">
    <source>
        <dbReference type="ARBA" id="ARBA00022723"/>
    </source>
</evidence>
<feature type="region of interest" description="Disordered" evidence="7">
    <location>
        <begin position="202"/>
        <end position="224"/>
    </location>
</feature>
<feature type="compositionally biased region" description="Basic and acidic residues" evidence="7">
    <location>
        <begin position="717"/>
        <end position="731"/>
    </location>
</feature>
<keyword evidence="5 6" id="KW-0408">Iron</keyword>
<name>A0A927C3D2_9GAMM</name>